<dbReference type="CDD" id="cd21936">
    <property type="entry name" value="ZIP_TSC22D"/>
    <property type="match status" value="1"/>
</dbReference>
<dbReference type="EMBL" id="CAJNOL010002155">
    <property type="protein sequence ID" value="CAF1468678.1"/>
    <property type="molecule type" value="Genomic_DNA"/>
</dbReference>
<feature type="region of interest" description="Disordered" evidence="2">
    <location>
        <begin position="610"/>
        <end position="639"/>
    </location>
</feature>
<dbReference type="PANTHER" id="PTHR46745">
    <property type="entry name" value="TSC22 DOMAIN FAMILY PROTEIN 1"/>
    <property type="match status" value="1"/>
</dbReference>
<dbReference type="GO" id="GO:0005634">
    <property type="term" value="C:nucleus"/>
    <property type="evidence" value="ECO:0007669"/>
    <property type="project" value="TreeGrafter"/>
</dbReference>
<dbReference type="AlphaFoldDB" id="A0A814W613"/>
<dbReference type="InterPro" id="IPR000580">
    <property type="entry name" value="TSC22/Bun"/>
</dbReference>
<proteinExistence type="predicted"/>
<sequence length="639" mass="68221">MNGSSTSNGPTTNEQSIGKFQVINLDKLPVNTVNNHDDTIQQVSSIPDESGCPSRFQMIRVDRNFGRGRWKVNDYEPPENISTSIIPSTNTIENDSINIPNNSTFTTATIPNISATIPTVITGDSNVASSATLAATAASAAAAAATAFQQQQQQMALQNASTLVPSANVPPPAGLLHAYPPGPLPNQPYLLPNHHPQFGYYPFYPTPYPPYATSWAAAAAALNPFLQPPTLAAAAPQPTTSSLPTTANINDPIRLSDTVSDINGENTVISSANFPNPTNDHIQNAQLAAAVAAAAPFLYATHPSHSPFVPQASSTTSPYATIPSYNSVPPLPTIIPRNQASQTFPTSHTISNNINDTQSSYQAPILTSPKHDTTKNLIQQSSLISTTKPKPLATTVVNCINNELSKPTQVTDLISSSPLITTSETIPQSLISPININVTNPSTTSLRDIWTYTTNGSPLNLTQTAQTAAVTAAAAIGLLNNENSQNTEIANEILKELTTPTKQNNTTDIDNKISAAMDLVKMHLLSAVRDEVTELRQQIRILNERINNAEHENTFLRQHVPSEIYAQYVPTFIGLSSSNEPSNSSTINTTSASSIPLQLSSQPVLMNSLSSNPLSSFQQPTSLPTNLQQPLSTTNVPST</sequence>
<dbReference type="EMBL" id="CAJNOH010001273">
    <property type="protein sequence ID" value="CAF1198088.1"/>
    <property type="molecule type" value="Genomic_DNA"/>
</dbReference>
<dbReference type="GO" id="GO:0008284">
    <property type="term" value="P:positive regulation of cell population proliferation"/>
    <property type="evidence" value="ECO:0007669"/>
    <property type="project" value="TreeGrafter"/>
</dbReference>
<dbReference type="GO" id="GO:0006357">
    <property type="term" value="P:regulation of transcription by RNA polymerase II"/>
    <property type="evidence" value="ECO:0007669"/>
    <property type="project" value="InterPro"/>
</dbReference>
<evidence type="ECO:0000313" key="3">
    <source>
        <dbReference type="EMBL" id="CAF1198088.1"/>
    </source>
</evidence>
<dbReference type="GO" id="GO:0043066">
    <property type="term" value="P:negative regulation of apoptotic process"/>
    <property type="evidence" value="ECO:0007669"/>
    <property type="project" value="TreeGrafter"/>
</dbReference>
<evidence type="ECO:0000313" key="4">
    <source>
        <dbReference type="EMBL" id="CAF1468678.1"/>
    </source>
</evidence>
<name>A0A814W613_9BILA</name>
<evidence type="ECO:0000313" key="6">
    <source>
        <dbReference type="Proteomes" id="UP000663870"/>
    </source>
</evidence>
<feature type="coiled-coil region" evidence="1">
    <location>
        <begin position="525"/>
        <end position="559"/>
    </location>
</feature>
<gene>
    <name evidence="4" type="ORF">JXQ802_LOCUS38603</name>
    <name evidence="3" type="ORF">PYM288_LOCUS24723</name>
</gene>
<evidence type="ECO:0000256" key="2">
    <source>
        <dbReference type="SAM" id="MobiDB-lite"/>
    </source>
</evidence>
<feature type="compositionally biased region" description="Low complexity" evidence="2">
    <location>
        <begin position="610"/>
        <end position="620"/>
    </location>
</feature>
<keyword evidence="6" id="KW-1185">Reference proteome</keyword>
<reference evidence="3" key="1">
    <citation type="submission" date="2021-02" db="EMBL/GenBank/DDBJ databases">
        <authorList>
            <person name="Nowell W R."/>
        </authorList>
    </citation>
    <scope>NUCLEOTIDE SEQUENCE</scope>
</reference>
<evidence type="ECO:0000313" key="5">
    <source>
        <dbReference type="Proteomes" id="UP000663854"/>
    </source>
</evidence>
<protein>
    <submittedName>
        <fullName evidence="3">Uncharacterized protein</fullName>
    </submittedName>
</protein>
<dbReference type="Pfam" id="PF01166">
    <property type="entry name" value="TSC22"/>
    <property type="match status" value="1"/>
</dbReference>
<dbReference type="PANTHER" id="PTHR46745:SF1">
    <property type="entry name" value="TSC22 DOMAIN FAMILY PROTEIN 1"/>
    <property type="match status" value="1"/>
</dbReference>
<feature type="compositionally biased region" description="Polar residues" evidence="2">
    <location>
        <begin position="621"/>
        <end position="639"/>
    </location>
</feature>
<dbReference type="SUPFAM" id="SSF58026">
    <property type="entry name" value="Delta-sleep-inducing peptide immunoreactive peptide"/>
    <property type="match status" value="1"/>
</dbReference>
<keyword evidence="1" id="KW-0175">Coiled coil</keyword>
<dbReference type="Proteomes" id="UP000663854">
    <property type="component" value="Unassembled WGS sequence"/>
</dbReference>
<dbReference type="Proteomes" id="UP000663870">
    <property type="component" value="Unassembled WGS sequence"/>
</dbReference>
<comment type="caution">
    <text evidence="3">The sequence shown here is derived from an EMBL/GenBank/DDBJ whole genome shotgun (WGS) entry which is preliminary data.</text>
</comment>
<accession>A0A814W613</accession>
<evidence type="ECO:0000256" key="1">
    <source>
        <dbReference type="SAM" id="Coils"/>
    </source>
</evidence>
<dbReference type="GO" id="GO:0005829">
    <property type="term" value="C:cytosol"/>
    <property type="evidence" value="ECO:0007669"/>
    <property type="project" value="TreeGrafter"/>
</dbReference>
<dbReference type="Gene3D" id="1.20.5.490">
    <property type="entry name" value="Single helix bin"/>
    <property type="match status" value="1"/>
</dbReference>
<organism evidence="3 5">
    <name type="scientific">Rotaria sordida</name>
    <dbReference type="NCBI Taxonomy" id="392033"/>
    <lineage>
        <taxon>Eukaryota</taxon>
        <taxon>Metazoa</taxon>
        <taxon>Spiralia</taxon>
        <taxon>Gnathifera</taxon>
        <taxon>Rotifera</taxon>
        <taxon>Eurotatoria</taxon>
        <taxon>Bdelloidea</taxon>
        <taxon>Philodinida</taxon>
        <taxon>Philodinidae</taxon>
        <taxon>Rotaria</taxon>
    </lineage>
</organism>